<dbReference type="InterPro" id="IPR041222">
    <property type="entry name" value="PriA_3primeBD"/>
</dbReference>
<keyword evidence="9 12" id="KW-0238">DNA-binding</keyword>
<dbReference type="STRING" id="1526.SAMN02910262_00611"/>
<accession>A0A1I0E1Z3</accession>
<evidence type="ECO:0000256" key="5">
    <source>
        <dbReference type="ARBA" id="ARBA00022801"/>
    </source>
</evidence>
<keyword evidence="6 12" id="KW-0347">Helicase</keyword>
<keyword evidence="7 12" id="KW-0862">Zinc</keyword>
<feature type="binding site" evidence="12">
    <location>
        <position position="448"/>
    </location>
    <ligand>
        <name>Zn(2+)</name>
        <dbReference type="ChEBI" id="CHEBI:29105"/>
        <label>1</label>
    </ligand>
</feature>
<dbReference type="InterPro" id="IPR005259">
    <property type="entry name" value="PriA"/>
</dbReference>
<evidence type="ECO:0000256" key="9">
    <source>
        <dbReference type="ARBA" id="ARBA00023125"/>
    </source>
</evidence>
<feature type="binding site" evidence="12">
    <location>
        <position position="457"/>
    </location>
    <ligand>
        <name>Zn(2+)</name>
        <dbReference type="ChEBI" id="CHEBI:29105"/>
        <label>2</label>
    </ligand>
</feature>
<evidence type="ECO:0000256" key="8">
    <source>
        <dbReference type="ARBA" id="ARBA00022840"/>
    </source>
</evidence>
<evidence type="ECO:0000313" key="15">
    <source>
        <dbReference type="EMBL" id="SET39081.1"/>
    </source>
</evidence>
<reference evidence="15 16" key="1">
    <citation type="submission" date="2016-10" db="EMBL/GenBank/DDBJ databases">
        <authorList>
            <person name="de Groot N.N."/>
        </authorList>
    </citation>
    <scope>NUCLEOTIDE SEQUENCE [LARGE SCALE GENOMIC DNA]</scope>
    <source>
        <strain evidence="15 16">KH1P1</strain>
    </source>
</reference>
<dbReference type="GO" id="GO:0005524">
    <property type="term" value="F:ATP binding"/>
    <property type="evidence" value="ECO:0007669"/>
    <property type="project" value="UniProtKB-UniRule"/>
</dbReference>
<dbReference type="SUPFAM" id="SSF52540">
    <property type="entry name" value="P-loop containing nucleoside triphosphate hydrolases"/>
    <property type="match status" value="1"/>
</dbReference>
<dbReference type="CDD" id="cd18804">
    <property type="entry name" value="SF2_C_priA"/>
    <property type="match status" value="1"/>
</dbReference>
<dbReference type="SMART" id="SM00490">
    <property type="entry name" value="HELICc"/>
    <property type="match status" value="1"/>
</dbReference>
<dbReference type="OrthoDB" id="9759544at2"/>
<evidence type="ECO:0000256" key="6">
    <source>
        <dbReference type="ARBA" id="ARBA00022806"/>
    </source>
</evidence>
<dbReference type="GO" id="GO:0016887">
    <property type="term" value="F:ATP hydrolysis activity"/>
    <property type="evidence" value="ECO:0007669"/>
    <property type="project" value="RHEA"/>
</dbReference>
<evidence type="ECO:0000259" key="13">
    <source>
        <dbReference type="PROSITE" id="PS51192"/>
    </source>
</evidence>
<comment type="similarity">
    <text evidence="12">Belongs to the helicase family. PriA subfamily.</text>
</comment>
<feature type="domain" description="Helicase C-terminal" evidence="14">
    <location>
        <begin position="482"/>
        <end position="636"/>
    </location>
</feature>
<dbReference type="PROSITE" id="PS51194">
    <property type="entry name" value="HELICASE_CTER"/>
    <property type="match status" value="1"/>
</dbReference>
<dbReference type="InterPro" id="IPR001650">
    <property type="entry name" value="Helicase_C-like"/>
</dbReference>
<keyword evidence="4 12" id="KW-0547">Nucleotide-binding</keyword>
<dbReference type="Gene3D" id="3.40.50.300">
    <property type="entry name" value="P-loop containing nucleotide triphosphate hydrolases"/>
    <property type="match status" value="2"/>
</dbReference>
<evidence type="ECO:0000256" key="4">
    <source>
        <dbReference type="ARBA" id="ARBA00022741"/>
    </source>
</evidence>
<organism evidence="15 16">
    <name type="scientific">[Clostridium] aminophilum</name>
    <dbReference type="NCBI Taxonomy" id="1526"/>
    <lineage>
        <taxon>Bacteria</taxon>
        <taxon>Bacillati</taxon>
        <taxon>Bacillota</taxon>
        <taxon>Clostridia</taxon>
        <taxon>Lachnospirales</taxon>
        <taxon>Lachnospiraceae</taxon>
    </lineage>
</organism>
<dbReference type="Gene3D" id="3.40.1440.60">
    <property type="entry name" value="PriA, 3(prime) DNA-binding domain"/>
    <property type="match status" value="1"/>
</dbReference>
<dbReference type="InterPro" id="IPR027417">
    <property type="entry name" value="P-loop_NTPase"/>
</dbReference>
<keyword evidence="10 12" id="KW-0413">Isomerase</keyword>
<feature type="binding site" evidence="12">
    <location>
        <position position="451"/>
    </location>
    <ligand>
        <name>Zn(2+)</name>
        <dbReference type="ChEBI" id="CHEBI:29105"/>
        <label>1</label>
    </ligand>
</feature>
<feature type="binding site" evidence="12">
    <location>
        <position position="474"/>
    </location>
    <ligand>
        <name>Zn(2+)</name>
        <dbReference type="ChEBI" id="CHEBI:29105"/>
        <label>2</label>
    </ligand>
</feature>
<dbReference type="PROSITE" id="PS51192">
    <property type="entry name" value="HELICASE_ATP_BIND_1"/>
    <property type="match status" value="1"/>
</dbReference>
<evidence type="ECO:0000259" key="14">
    <source>
        <dbReference type="PROSITE" id="PS51194"/>
    </source>
</evidence>
<dbReference type="GO" id="GO:0006310">
    <property type="term" value="P:DNA recombination"/>
    <property type="evidence" value="ECO:0007669"/>
    <property type="project" value="InterPro"/>
</dbReference>
<dbReference type="eggNOG" id="COG1198">
    <property type="taxonomic scope" value="Bacteria"/>
</dbReference>
<dbReference type="GO" id="GO:0006302">
    <property type="term" value="P:double-strand break repair"/>
    <property type="evidence" value="ECO:0007669"/>
    <property type="project" value="InterPro"/>
</dbReference>
<evidence type="ECO:0000256" key="7">
    <source>
        <dbReference type="ARBA" id="ARBA00022833"/>
    </source>
</evidence>
<protein>
    <recommendedName>
        <fullName evidence="12">Replication restart protein PriA</fullName>
    </recommendedName>
    <alternativeName>
        <fullName evidence="12">ATP-dependent DNA helicase PriA</fullName>
        <ecNumber evidence="12">5.6.2.4</ecNumber>
    </alternativeName>
    <alternativeName>
        <fullName evidence="12">DNA 3'-5' helicase PriA</fullName>
    </alternativeName>
</protein>
<keyword evidence="8 12" id="KW-0067">ATP-binding</keyword>
<evidence type="ECO:0000256" key="3">
    <source>
        <dbReference type="ARBA" id="ARBA00022723"/>
    </source>
</evidence>
<dbReference type="GO" id="GO:0006270">
    <property type="term" value="P:DNA replication initiation"/>
    <property type="evidence" value="ECO:0007669"/>
    <property type="project" value="TreeGrafter"/>
</dbReference>
<comment type="catalytic activity">
    <reaction evidence="11 12">
        <text>ATP + H2O = ADP + phosphate + H(+)</text>
        <dbReference type="Rhea" id="RHEA:13065"/>
        <dbReference type="ChEBI" id="CHEBI:15377"/>
        <dbReference type="ChEBI" id="CHEBI:15378"/>
        <dbReference type="ChEBI" id="CHEBI:30616"/>
        <dbReference type="ChEBI" id="CHEBI:43474"/>
        <dbReference type="ChEBI" id="CHEBI:456216"/>
        <dbReference type="EC" id="5.6.2.4"/>
    </reaction>
</comment>
<comment type="cofactor">
    <cofactor evidence="12">
        <name>Zn(2+)</name>
        <dbReference type="ChEBI" id="CHEBI:29105"/>
    </cofactor>
    <text evidence="12">Binds 2 zinc ions per subunit.</text>
</comment>
<dbReference type="Pfam" id="PF18074">
    <property type="entry name" value="PriA_C"/>
    <property type="match status" value="1"/>
</dbReference>
<evidence type="ECO:0000256" key="10">
    <source>
        <dbReference type="ARBA" id="ARBA00023235"/>
    </source>
</evidence>
<dbReference type="InterPro" id="IPR014001">
    <property type="entry name" value="Helicase_ATP-bd"/>
</dbReference>
<feature type="domain" description="Helicase ATP-binding" evidence="13">
    <location>
        <begin position="219"/>
        <end position="385"/>
    </location>
</feature>
<dbReference type="NCBIfam" id="TIGR00595">
    <property type="entry name" value="priA"/>
    <property type="match status" value="1"/>
</dbReference>
<dbReference type="InterPro" id="IPR040498">
    <property type="entry name" value="PriA_CRR"/>
</dbReference>
<feature type="binding site" evidence="12">
    <location>
        <position position="477"/>
    </location>
    <ligand>
        <name>Zn(2+)</name>
        <dbReference type="ChEBI" id="CHEBI:29105"/>
        <label>2</label>
    </ligand>
</feature>
<comment type="catalytic activity">
    <reaction evidence="12">
        <text>Couples ATP hydrolysis with the unwinding of duplex DNA by translocating in the 3'-5' direction.</text>
        <dbReference type="EC" id="5.6.2.4"/>
    </reaction>
</comment>
<evidence type="ECO:0000256" key="11">
    <source>
        <dbReference type="ARBA" id="ARBA00048988"/>
    </source>
</evidence>
<dbReference type="EMBL" id="FOIL01000016">
    <property type="protein sequence ID" value="SET39081.1"/>
    <property type="molecule type" value="Genomic_DNA"/>
</dbReference>
<dbReference type="InterPro" id="IPR042115">
    <property type="entry name" value="PriA_3primeBD_sf"/>
</dbReference>
<keyword evidence="3 12" id="KW-0479">Metal-binding</keyword>
<comment type="subunit">
    <text evidence="12">Component of the replication restart primosome.</text>
</comment>
<evidence type="ECO:0000256" key="1">
    <source>
        <dbReference type="ARBA" id="ARBA00022515"/>
    </source>
</evidence>
<dbReference type="InterPro" id="IPR011545">
    <property type="entry name" value="DEAD/DEAH_box_helicase_dom"/>
</dbReference>
<dbReference type="Pfam" id="PF17764">
    <property type="entry name" value="PriA_3primeBD"/>
    <property type="match status" value="1"/>
</dbReference>
<dbReference type="EC" id="5.6.2.4" evidence="12"/>
<feature type="binding site" evidence="12">
    <location>
        <position position="460"/>
    </location>
    <ligand>
        <name>Zn(2+)</name>
        <dbReference type="ChEBI" id="CHEBI:29105"/>
        <label>2</label>
    </ligand>
</feature>
<keyword evidence="1 12" id="KW-0639">Primosome</keyword>
<dbReference type="Pfam" id="PF00271">
    <property type="entry name" value="Helicase_C"/>
    <property type="match status" value="1"/>
</dbReference>
<feature type="binding site" evidence="12">
    <location>
        <position position="487"/>
    </location>
    <ligand>
        <name>Zn(2+)</name>
        <dbReference type="ChEBI" id="CHEBI:29105"/>
        <label>1</label>
    </ligand>
</feature>
<proteinExistence type="inferred from homology"/>
<gene>
    <name evidence="12" type="primary">priA</name>
    <name evidence="15" type="ORF">SAMN04487771_101613</name>
</gene>
<dbReference type="SMART" id="SM00487">
    <property type="entry name" value="DEXDc"/>
    <property type="match status" value="1"/>
</dbReference>
<keyword evidence="2 12" id="KW-0235">DNA replication</keyword>
<dbReference type="InterPro" id="IPR041236">
    <property type="entry name" value="PriA_C"/>
</dbReference>
<dbReference type="PANTHER" id="PTHR30580">
    <property type="entry name" value="PRIMOSOMAL PROTEIN N"/>
    <property type="match status" value="1"/>
</dbReference>
<dbReference type="RefSeq" id="WP_074649272.1">
    <property type="nucleotide sequence ID" value="NZ_FOIL01000016.1"/>
</dbReference>
<dbReference type="GO" id="GO:0043138">
    <property type="term" value="F:3'-5' DNA helicase activity"/>
    <property type="evidence" value="ECO:0007669"/>
    <property type="project" value="UniProtKB-EC"/>
</dbReference>
<dbReference type="AlphaFoldDB" id="A0A1I0E1Z3"/>
<comment type="function">
    <text evidence="12">Initiates the restart of stalled replication forks, which reloads the replicative helicase on sites other than the origin of replication. Recognizes and binds to abandoned replication forks and remodels them to uncover a helicase loading site. Promotes assembly of the primosome at these replication forks.</text>
</comment>
<sequence length="753" mass="84191">MYAKVIVDISASSVDRIFEYRIPARLEADVRIGSCVHVPFGQGNRQRSAYVVEICEEPEFDPEKIKDILSCDDGSLGVQSQLIVLAKWIRENYGGTMNQALKTVLPVKQKIRPQEKKTILCLLDQDALEAAIREAERKKYRARLRLLTEFRLARAIPLEIARTQLHISDSSLEPLLEDGTIRMEKETVIRGSCGAGQDTGKKPVLNEEQALAVSDFRAEYDAGIRGTRLICGVTGSGKTEVYMELMDHVLSQGKQVILLIPEISLTYQTVMRFYRRFGDRIAILNSRLSAGERYDQWMRAQKGEVSIMIGPRSALFAPFDRLGLIIIDEEHENAYKSENVPRYHARETAEARARLSGACVVLGSATPSMESFFRAESGKYSLSRLTGRAVPGSVLPQTEIVDMREELAGGNRSIFSRTLHRHIETALKSGEQVMLFINRRGYAGFISCRSCGKPLHCPHCDVSLTLHGKKRLVCHYCGYETELPQTCPACGSRYLAGFGTGTQKLAWMTEKEFPGARILRMDADTTRKKGSLEEILEQFSEHEADILIGTQMIVKGHDFPAVTVMGIMAADMSLNTPDYRSSERTFSLITQAAGRAGRGEKPGHVVIQTYMPDHYAVQTAAAQDYDAFYRAEIAYRRISGYPPVCAMMEIRFQSPDEVAVIRMAEGTAELLRRGVEKSLESVAKRGEDPAEYGIEIIGPADAPVYRVKDVYRKMLYIKGMKYDILLKIRNYALKMAQKLPDAGKVAVSCDTDV</sequence>
<dbReference type="Pfam" id="PF18319">
    <property type="entry name" value="Zn_ribbon_PriA"/>
    <property type="match status" value="1"/>
</dbReference>
<dbReference type="Pfam" id="PF00270">
    <property type="entry name" value="DEAD"/>
    <property type="match status" value="1"/>
</dbReference>
<dbReference type="GO" id="GO:0008270">
    <property type="term" value="F:zinc ion binding"/>
    <property type="evidence" value="ECO:0007669"/>
    <property type="project" value="UniProtKB-UniRule"/>
</dbReference>
<keyword evidence="16" id="KW-1185">Reference proteome</keyword>
<dbReference type="GO" id="GO:0003677">
    <property type="term" value="F:DNA binding"/>
    <property type="evidence" value="ECO:0007669"/>
    <property type="project" value="UniProtKB-UniRule"/>
</dbReference>
<keyword evidence="5 12" id="KW-0378">Hydrolase</keyword>
<dbReference type="PANTHER" id="PTHR30580:SF0">
    <property type="entry name" value="PRIMOSOMAL PROTEIN N"/>
    <property type="match status" value="1"/>
</dbReference>
<name>A0A1I0E1Z3_9FIRM</name>
<dbReference type="CDD" id="cd17929">
    <property type="entry name" value="DEXHc_priA"/>
    <property type="match status" value="1"/>
</dbReference>
<dbReference type="Proteomes" id="UP000199820">
    <property type="component" value="Unassembled WGS sequence"/>
</dbReference>
<dbReference type="HAMAP" id="MF_00983">
    <property type="entry name" value="PriA"/>
    <property type="match status" value="1"/>
</dbReference>
<feature type="binding site" evidence="12">
    <location>
        <position position="490"/>
    </location>
    <ligand>
        <name>Zn(2+)</name>
        <dbReference type="ChEBI" id="CHEBI:29105"/>
        <label>1</label>
    </ligand>
</feature>
<dbReference type="FunFam" id="3.40.50.300:FF:000489">
    <property type="entry name" value="Primosome assembly protein PriA"/>
    <property type="match status" value="1"/>
</dbReference>
<dbReference type="GO" id="GO:0006269">
    <property type="term" value="P:DNA replication, synthesis of primer"/>
    <property type="evidence" value="ECO:0007669"/>
    <property type="project" value="UniProtKB-KW"/>
</dbReference>
<evidence type="ECO:0000256" key="12">
    <source>
        <dbReference type="HAMAP-Rule" id="MF_00983"/>
    </source>
</evidence>
<evidence type="ECO:0000313" key="16">
    <source>
        <dbReference type="Proteomes" id="UP000199820"/>
    </source>
</evidence>
<evidence type="ECO:0000256" key="2">
    <source>
        <dbReference type="ARBA" id="ARBA00022705"/>
    </source>
</evidence>
<dbReference type="GO" id="GO:1990077">
    <property type="term" value="C:primosome complex"/>
    <property type="evidence" value="ECO:0007669"/>
    <property type="project" value="UniProtKB-UniRule"/>
</dbReference>